<dbReference type="GO" id="GO:0008745">
    <property type="term" value="F:N-acetylmuramoyl-L-alanine amidase activity"/>
    <property type="evidence" value="ECO:0007669"/>
    <property type="project" value="UniProtKB-EC"/>
</dbReference>
<dbReference type="Gene3D" id="3.40.80.10">
    <property type="entry name" value="Peptidoglycan recognition protein-like"/>
    <property type="match status" value="1"/>
</dbReference>
<gene>
    <name evidence="6" type="ORF">BC643_1911</name>
</gene>
<keyword evidence="4" id="KW-0961">Cell wall biogenesis/degradation</keyword>
<dbReference type="Pfam" id="PF01510">
    <property type="entry name" value="Amidase_2"/>
    <property type="match status" value="1"/>
</dbReference>
<dbReference type="SUPFAM" id="SSF55846">
    <property type="entry name" value="N-acetylmuramoyl-L-alanine amidase-like"/>
    <property type="match status" value="1"/>
</dbReference>
<dbReference type="EMBL" id="RAPN01000001">
    <property type="protein sequence ID" value="RKD91555.1"/>
    <property type="molecule type" value="Genomic_DNA"/>
</dbReference>
<dbReference type="EC" id="3.5.1.28" evidence="2"/>
<dbReference type="InterPro" id="IPR051206">
    <property type="entry name" value="NAMLAA_amidase_2"/>
</dbReference>
<dbReference type="InterPro" id="IPR003646">
    <property type="entry name" value="SH3-like_bac-type"/>
</dbReference>
<dbReference type="PANTHER" id="PTHR30417:SF1">
    <property type="entry name" value="N-ACETYLMURAMOYL-L-ALANINE AMIDASE AMID"/>
    <property type="match status" value="1"/>
</dbReference>
<evidence type="ECO:0000256" key="1">
    <source>
        <dbReference type="ARBA" id="ARBA00001561"/>
    </source>
</evidence>
<evidence type="ECO:0000256" key="4">
    <source>
        <dbReference type="ARBA" id="ARBA00023316"/>
    </source>
</evidence>
<dbReference type="RefSeq" id="WP_120272846.1">
    <property type="nucleotide sequence ID" value="NZ_RAPN01000001.1"/>
</dbReference>
<dbReference type="AlphaFoldDB" id="A0A419W7Y6"/>
<accession>A0A419W7Y6</accession>
<proteinExistence type="predicted"/>
<reference evidence="6 7" key="1">
    <citation type="submission" date="2018-09" db="EMBL/GenBank/DDBJ databases">
        <title>Genomic Encyclopedia of Archaeal and Bacterial Type Strains, Phase II (KMG-II): from individual species to whole genera.</title>
        <authorList>
            <person name="Goeker M."/>
        </authorList>
    </citation>
    <scope>NUCLEOTIDE SEQUENCE [LARGE SCALE GENOMIC DNA]</scope>
    <source>
        <strain evidence="6 7">DSM 27148</strain>
    </source>
</reference>
<dbReference type="InterPro" id="IPR036505">
    <property type="entry name" value="Amidase/PGRP_sf"/>
</dbReference>
<dbReference type="GO" id="GO:0009254">
    <property type="term" value="P:peptidoglycan turnover"/>
    <property type="evidence" value="ECO:0007669"/>
    <property type="project" value="TreeGrafter"/>
</dbReference>
<dbReference type="Proteomes" id="UP000283387">
    <property type="component" value="Unassembled WGS sequence"/>
</dbReference>
<dbReference type="SMART" id="SM00644">
    <property type="entry name" value="Ami_2"/>
    <property type="match status" value="1"/>
</dbReference>
<dbReference type="GO" id="GO:0071555">
    <property type="term" value="P:cell wall organization"/>
    <property type="evidence" value="ECO:0007669"/>
    <property type="project" value="UniProtKB-KW"/>
</dbReference>
<keyword evidence="7" id="KW-1185">Reference proteome</keyword>
<evidence type="ECO:0000259" key="5">
    <source>
        <dbReference type="PROSITE" id="PS51781"/>
    </source>
</evidence>
<dbReference type="PANTHER" id="PTHR30417">
    <property type="entry name" value="N-ACETYLMURAMOYL-L-ALANINE AMIDASE AMID"/>
    <property type="match status" value="1"/>
</dbReference>
<dbReference type="OrthoDB" id="9794842at2"/>
<comment type="catalytic activity">
    <reaction evidence="1">
        <text>Hydrolyzes the link between N-acetylmuramoyl residues and L-amino acid residues in certain cell-wall glycopeptides.</text>
        <dbReference type="EC" id="3.5.1.28"/>
    </reaction>
</comment>
<feature type="domain" description="SH3b" evidence="5">
    <location>
        <begin position="215"/>
        <end position="277"/>
    </location>
</feature>
<evidence type="ECO:0000313" key="7">
    <source>
        <dbReference type="Proteomes" id="UP000283387"/>
    </source>
</evidence>
<dbReference type="Pfam" id="PF08239">
    <property type="entry name" value="SH3_3"/>
    <property type="match status" value="1"/>
</dbReference>
<evidence type="ECO:0000313" key="6">
    <source>
        <dbReference type="EMBL" id="RKD91555.1"/>
    </source>
</evidence>
<organism evidence="6 7">
    <name type="scientific">Mangrovibacterium diazotrophicum</name>
    <dbReference type="NCBI Taxonomy" id="1261403"/>
    <lineage>
        <taxon>Bacteria</taxon>
        <taxon>Pseudomonadati</taxon>
        <taxon>Bacteroidota</taxon>
        <taxon>Bacteroidia</taxon>
        <taxon>Marinilabiliales</taxon>
        <taxon>Prolixibacteraceae</taxon>
        <taxon>Mangrovibacterium</taxon>
    </lineage>
</organism>
<sequence>MSALSLVNHKLVGDTVSPMACPKNHDKFITGMPDTIIIHFTAGRDALSSAQYLCRDDIKASAHIVIGRQGEIYQLVDFDTVAWHAGESQYAGRSWYNRYSIGIELDNAGRMEKVGTEFQAWFGQKYQANDVLQAVHRNEKMPSWWHVYTPEQIEACRKVCELLIKSPAYNIGSILGHEEISPGRKTDPGPAFPLDKFRSMLLSQNRSDDQPLLDLDGIVVNADLLNIRESPSVEAKKVAQPLLTGAKLKVLEEKNGWYRVETKITGWVSKGFVKTDQK</sequence>
<dbReference type="Gene3D" id="2.30.30.40">
    <property type="entry name" value="SH3 Domains"/>
    <property type="match status" value="1"/>
</dbReference>
<evidence type="ECO:0000256" key="3">
    <source>
        <dbReference type="ARBA" id="ARBA00022801"/>
    </source>
</evidence>
<dbReference type="GO" id="GO:0009253">
    <property type="term" value="P:peptidoglycan catabolic process"/>
    <property type="evidence" value="ECO:0007669"/>
    <property type="project" value="InterPro"/>
</dbReference>
<evidence type="ECO:0000256" key="2">
    <source>
        <dbReference type="ARBA" id="ARBA00011901"/>
    </source>
</evidence>
<dbReference type="InterPro" id="IPR002502">
    <property type="entry name" value="Amidase_domain"/>
</dbReference>
<name>A0A419W7Y6_9BACT</name>
<comment type="caution">
    <text evidence="6">The sequence shown here is derived from an EMBL/GenBank/DDBJ whole genome shotgun (WGS) entry which is preliminary data.</text>
</comment>
<dbReference type="PROSITE" id="PS51781">
    <property type="entry name" value="SH3B"/>
    <property type="match status" value="1"/>
</dbReference>
<dbReference type="CDD" id="cd06583">
    <property type="entry name" value="PGRP"/>
    <property type="match status" value="1"/>
</dbReference>
<dbReference type="SMART" id="SM00287">
    <property type="entry name" value="SH3b"/>
    <property type="match status" value="1"/>
</dbReference>
<keyword evidence="3" id="KW-0378">Hydrolase</keyword>
<protein>
    <recommendedName>
        <fullName evidence="2">N-acetylmuramoyl-L-alanine amidase</fullName>
        <ecNumber evidence="2">3.5.1.28</ecNumber>
    </recommendedName>
</protein>